<evidence type="ECO:0000259" key="2">
    <source>
        <dbReference type="Pfam" id="PF08401"/>
    </source>
</evidence>
<dbReference type="EMBL" id="FNWT01000008">
    <property type="protein sequence ID" value="SEH63964.1"/>
    <property type="molecule type" value="Genomic_DNA"/>
</dbReference>
<sequence>MELLCPSPTTGRKPLASKGGKHARRTCGTRHPKGDKDMATTKSTKRHTSKAERQQARERAQAALDRLGEGVRAVYDSERWESWLRSLSRFYDYSLGNTILIAMQMPTATHVASFRSWKRDFNRYVKKGEKGIEILVPMLVKDRDEDADEERRRLVGFRVGHVFDVSQTDGDPLPTLVDEVAGDVDLYAAILDAVRAVSAYPVEFVGDLPEGTNGFFRRGELVAIREGMSEGQTVKTALHELAHSRLHDGDPEGMPDRAMREVQAESVAYAVSAALGLDTSGYSFGYVASWAVGKTDEEMRACLQVVRDAAKAMVEDLQQAMAA</sequence>
<reference evidence="3 4" key="1">
    <citation type="submission" date="2016-10" db="EMBL/GenBank/DDBJ databases">
        <authorList>
            <person name="Varghese N."/>
            <person name="Submissions S."/>
        </authorList>
    </citation>
    <scope>NUCLEOTIDE SEQUENCE [LARGE SCALE GENOMIC DNA]</scope>
    <source>
        <strain evidence="3 4">WCP15</strain>
    </source>
</reference>
<keyword evidence="4" id="KW-1185">Reference proteome</keyword>
<organism evidence="3 4">
    <name type="scientific">Parafannyhessea umbonata</name>
    <dbReference type="NCBI Taxonomy" id="604330"/>
    <lineage>
        <taxon>Bacteria</taxon>
        <taxon>Bacillati</taxon>
        <taxon>Actinomycetota</taxon>
        <taxon>Coriobacteriia</taxon>
        <taxon>Coriobacteriales</taxon>
        <taxon>Atopobiaceae</taxon>
        <taxon>Parafannyhessea</taxon>
    </lineage>
</organism>
<gene>
    <name evidence="3" type="ORF">SAMN05216447_10873</name>
</gene>
<comment type="caution">
    <text evidence="3">The sequence shown here is derived from an EMBL/GenBank/DDBJ whole genome shotgun (WGS) entry which is preliminary data.</text>
</comment>
<feature type="domain" description="N-terminal" evidence="2">
    <location>
        <begin position="83"/>
        <end position="163"/>
    </location>
</feature>
<feature type="region of interest" description="Disordered" evidence="1">
    <location>
        <begin position="1"/>
        <end position="54"/>
    </location>
</feature>
<dbReference type="Pfam" id="PF08401">
    <property type="entry name" value="ArdcN"/>
    <property type="match status" value="1"/>
</dbReference>
<dbReference type="InterPro" id="IPR013610">
    <property type="entry name" value="ArdC_N"/>
</dbReference>
<accession>A0A1H6JNH9</accession>
<proteinExistence type="predicted"/>
<protein>
    <recommendedName>
        <fullName evidence="2">N-terminal domain-containing protein</fullName>
    </recommendedName>
</protein>
<evidence type="ECO:0000313" key="4">
    <source>
        <dbReference type="Proteomes" id="UP000199135"/>
    </source>
</evidence>
<evidence type="ECO:0000313" key="3">
    <source>
        <dbReference type="EMBL" id="SEH63964.1"/>
    </source>
</evidence>
<feature type="compositionally biased region" description="Basic residues" evidence="1">
    <location>
        <begin position="19"/>
        <end position="31"/>
    </location>
</feature>
<evidence type="ECO:0000256" key="1">
    <source>
        <dbReference type="SAM" id="MobiDB-lite"/>
    </source>
</evidence>
<name>A0A1H6JNH9_9ACTN</name>
<dbReference type="Proteomes" id="UP000199135">
    <property type="component" value="Unassembled WGS sequence"/>
</dbReference>